<evidence type="ECO:0000256" key="1">
    <source>
        <dbReference type="SAM" id="MobiDB-lite"/>
    </source>
</evidence>
<feature type="compositionally biased region" description="Basic residues" evidence="1">
    <location>
        <begin position="350"/>
        <end position="365"/>
    </location>
</feature>
<proteinExistence type="predicted"/>
<evidence type="ECO:0000313" key="2">
    <source>
        <dbReference type="EMBL" id="GAT44293.1"/>
    </source>
</evidence>
<feature type="region of interest" description="Disordered" evidence="1">
    <location>
        <begin position="35"/>
        <end position="62"/>
    </location>
</feature>
<dbReference type="EMBL" id="DF839651">
    <property type="protein sequence ID" value="GAT44293.1"/>
    <property type="molecule type" value="Genomic_DNA"/>
</dbReference>
<feature type="region of interest" description="Disordered" evidence="1">
    <location>
        <begin position="250"/>
        <end position="274"/>
    </location>
</feature>
<feature type="region of interest" description="Disordered" evidence="1">
    <location>
        <begin position="289"/>
        <end position="365"/>
    </location>
</feature>
<name>A0ABQ0KZF0_MYCCL</name>
<gene>
    <name evidence="2" type="ORF">MCHLO_01931</name>
</gene>
<evidence type="ECO:0000313" key="3">
    <source>
        <dbReference type="Proteomes" id="UP000815677"/>
    </source>
</evidence>
<sequence>MSRRAWSQRFRLTIEHGIEVAIFAAANYALWSSGPPASPPAAPAPTANDEHELERNANPLPHGMVLHRPQRPSTGGVGLQMGIPLGSTLNNGERLAALLATRNNQLTRVVRLAQLYLPRPLTNYQRVQQINDNHSPSATTASSVATTPASSDYVLASTSDALPAVFVVADNGAEDAVMHPSRAAGVVLAIVLEPVNVAEHVPRSGVYDLLLRAYILRTQGPVAPTVWILTVDENEFNAAAQSNQLTVSMAGPPDPSLTGIPVHDQAGPEAASNPVLTVEGDFYVGIEHRRGSQSPSLGERRSGSASPRQVGTREPVSDAGPSTSTGAQPAAPSTVDGEASDSSTGNGTQGRHRGCTHRRKGIGRR</sequence>
<organism evidence="2 3">
    <name type="scientific">Mycena chlorophos</name>
    <name type="common">Agaric fungus</name>
    <name type="synonym">Agaricus chlorophos</name>
    <dbReference type="NCBI Taxonomy" id="658473"/>
    <lineage>
        <taxon>Eukaryota</taxon>
        <taxon>Fungi</taxon>
        <taxon>Dikarya</taxon>
        <taxon>Basidiomycota</taxon>
        <taxon>Agaricomycotina</taxon>
        <taxon>Agaricomycetes</taxon>
        <taxon>Agaricomycetidae</taxon>
        <taxon>Agaricales</taxon>
        <taxon>Marasmiineae</taxon>
        <taxon>Mycenaceae</taxon>
        <taxon>Mycena</taxon>
    </lineage>
</organism>
<protein>
    <submittedName>
        <fullName evidence="2">Uncharacterized protein</fullName>
    </submittedName>
</protein>
<dbReference type="Proteomes" id="UP000815677">
    <property type="component" value="Unassembled WGS sequence"/>
</dbReference>
<accession>A0ABQ0KZF0</accession>
<keyword evidence="3" id="KW-1185">Reference proteome</keyword>
<reference evidence="2" key="1">
    <citation type="submission" date="2014-09" db="EMBL/GenBank/DDBJ databases">
        <title>Genome sequence of the luminous mushroom Mycena chlorophos for searching fungal bioluminescence genes.</title>
        <authorList>
            <person name="Tanaka Y."/>
            <person name="Kasuga D."/>
            <person name="Oba Y."/>
            <person name="Hase S."/>
            <person name="Sato K."/>
            <person name="Oba Y."/>
            <person name="Sakakibara Y."/>
        </authorList>
    </citation>
    <scope>NUCLEOTIDE SEQUENCE</scope>
</reference>